<proteinExistence type="inferred from homology"/>
<dbReference type="SUPFAM" id="SSF56112">
    <property type="entry name" value="Protein kinase-like (PK-like)"/>
    <property type="match status" value="1"/>
</dbReference>
<dbReference type="EMBL" id="CYYU01000003">
    <property type="protein sequence ID" value="CUN57618.1"/>
    <property type="molecule type" value="Genomic_DNA"/>
</dbReference>
<evidence type="ECO:0000256" key="1">
    <source>
        <dbReference type="PIRNR" id="PIRNR006221"/>
    </source>
</evidence>
<dbReference type="InterPro" id="IPR016477">
    <property type="entry name" value="Fructo-/Ketosamine-3-kinase"/>
</dbReference>
<dbReference type="Proteomes" id="UP000095546">
    <property type="component" value="Unassembled WGS sequence"/>
</dbReference>
<keyword evidence="1" id="KW-0808">Transferase</keyword>
<name>A0A173Y4M0_9FIRM</name>
<keyword evidence="1 2" id="KW-0418">Kinase</keyword>
<dbReference type="eggNOG" id="COG3001">
    <property type="taxonomic scope" value="Bacteria"/>
</dbReference>
<evidence type="ECO:0000313" key="3">
    <source>
        <dbReference type="Proteomes" id="UP000095546"/>
    </source>
</evidence>
<comment type="similarity">
    <text evidence="1">Belongs to the fructosamine kinase family.</text>
</comment>
<protein>
    <submittedName>
        <fullName evidence="2">Fructosamine-3-kinase</fullName>
    </submittedName>
</protein>
<dbReference type="PIRSF" id="PIRSF006221">
    <property type="entry name" value="Ketosamine-3-kinase"/>
    <property type="match status" value="1"/>
</dbReference>
<dbReference type="PANTHER" id="PTHR12149">
    <property type="entry name" value="FRUCTOSAMINE 3 KINASE-RELATED PROTEIN"/>
    <property type="match status" value="1"/>
</dbReference>
<evidence type="ECO:0000313" key="2">
    <source>
        <dbReference type="EMBL" id="CUN57618.1"/>
    </source>
</evidence>
<dbReference type="Gene3D" id="3.90.1200.10">
    <property type="match status" value="1"/>
</dbReference>
<gene>
    <name evidence="2" type="ORF">ERS852385_00807</name>
</gene>
<dbReference type="Gene3D" id="3.30.200.20">
    <property type="entry name" value="Phosphorylase Kinase, domain 1"/>
    <property type="match status" value="1"/>
</dbReference>
<dbReference type="STRING" id="187979.ERS852385_00807"/>
<dbReference type="Pfam" id="PF03881">
    <property type="entry name" value="Fructosamin_kin"/>
    <property type="match status" value="1"/>
</dbReference>
<dbReference type="OrthoDB" id="5291879at2"/>
<dbReference type="AlphaFoldDB" id="A0A173Y4M0"/>
<dbReference type="PANTHER" id="PTHR12149:SF8">
    <property type="entry name" value="PROTEIN-RIBULOSAMINE 3-KINASE"/>
    <property type="match status" value="1"/>
</dbReference>
<organism evidence="2 3">
    <name type="scientific">Mitsuokella jalaludinii</name>
    <dbReference type="NCBI Taxonomy" id="187979"/>
    <lineage>
        <taxon>Bacteria</taxon>
        <taxon>Bacillati</taxon>
        <taxon>Bacillota</taxon>
        <taxon>Negativicutes</taxon>
        <taxon>Selenomonadales</taxon>
        <taxon>Selenomonadaceae</taxon>
        <taxon>Mitsuokella</taxon>
    </lineage>
</organism>
<dbReference type="InterPro" id="IPR011009">
    <property type="entry name" value="Kinase-like_dom_sf"/>
</dbReference>
<keyword evidence="3" id="KW-1185">Reference proteome</keyword>
<reference evidence="2 3" key="1">
    <citation type="submission" date="2015-09" db="EMBL/GenBank/DDBJ databases">
        <authorList>
            <consortium name="Pathogen Informatics"/>
        </authorList>
    </citation>
    <scope>NUCLEOTIDE SEQUENCE [LARGE SCALE GENOMIC DNA]</scope>
    <source>
        <strain evidence="2 3">2789STDY5608828</strain>
    </source>
</reference>
<dbReference type="RefSeq" id="WP_036377329.1">
    <property type="nucleotide sequence ID" value="NZ_CABIWZ010000003.1"/>
</dbReference>
<dbReference type="GO" id="GO:0016301">
    <property type="term" value="F:kinase activity"/>
    <property type="evidence" value="ECO:0007669"/>
    <property type="project" value="UniProtKB-UniRule"/>
</dbReference>
<accession>A0A173Y4M0</accession>
<sequence>MQEDLETCLKRLFGAEARIVAQSPVSGGDINEAYHLVLQDGRDLFMKCHEDVADDFFAVEADGLKAMREAGARTPEVLAFGRNGDGKSFLLMTYVRPSRPRRDYWQNLGHMLAAMHRADTSAWTKGRRFGFYENNYSGSIRQKNRVHDSWVEFFRSQRLLPRLELTQQYFTPEDRRRARYLLDHLEAYLEEPAYPSLLHGDLWCGNVMLGSDGEAVLIDPAAAVGNREFDIAMTQLFGGFEPAFYDAYQEAAPLAPDYSERRDLYNLYHLLNHLYLFGRAYLTAVTRIIRHYAG</sequence>